<sequence>MRCAALGNRRRQSQGLYSNPFFCCRRFFSVSFDTMSCTHWVPVAEKRVCSRKGFSPS</sequence>
<reference evidence="1" key="1">
    <citation type="journal article" date="2021" name="Proc. Natl. Acad. Sci. U.S.A.">
        <title>A Catalog of Tens of Thousands of Viruses from Human Metagenomes Reveals Hidden Associations with Chronic Diseases.</title>
        <authorList>
            <person name="Tisza M.J."/>
            <person name="Buck C.B."/>
        </authorList>
    </citation>
    <scope>NUCLEOTIDE SEQUENCE</scope>
    <source>
        <strain evidence="1">CteBs22</strain>
    </source>
</reference>
<dbReference type="EMBL" id="BK015784">
    <property type="protein sequence ID" value="DAE24784.1"/>
    <property type="molecule type" value="Genomic_DNA"/>
</dbReference>
<evidence type="ECO:0000313" key="1">
    <source>
        <dbReference type="EMBL" id="DAE24784.1"/>
    </source>
</evidence>
<proteinExistence type="predicted"/>
<organism evidence="1">
    <name type="scientific">Myoviridae sp. cteBs22</name>
    <dbReference type="NCBI Taxonomy" id="2826675"/>
    <lineage>
        <taxon>Viruses</taxon>
        <taxon>Duplodnaviria</taxon>
        <taxon>Heunggongvirae</taxon>
        <taxon>Uroviricota</taxon>
        <taxon>Caudoviricetes</taxon>
    </lineage>
</organism>
<name>A0A8S5R0A3_9CAUD</name>
<accession>A0A8S5R0A3</accession>
<protein>
    <submittedName>
        <fullName evidence="1">Uncharacterized protein</fullName>
    </submittedName>
</protein>